<dbReference type="EMBL" id="LR797503">
    <property type="protein sequence ID" value="CAB4221456.1"/>
    <property type="molecule type" value="Genomic_DNA"/>
</dbReference>
<gene>
    <name evidence="2" type="ORF">UFOVP1636_314</name>
</gene>
<proteinExistence type="predicted"/>
<evidence type="ECO:0000256" key="1">
    <source>
        <dbReference type="SAM" id="MobiDB-lite"/>
    </source>
</evidence>
<reference evidence="2" key="1">
    <citation type="submission" date="2020-05" db="EMBL/GenBank/DDBJ databases">
        <authorList>
            <person name="Chiriac C."/>
            <person name="Salcher M."/>
            <person name="Ghai R."/>
            <person name="Kavagutti S V."/>
        </authorList>
    </citation>
    <scope>NUCLEOTIDE SEQUENCE</scope>
</reference>
<accession>A0A6J5T2K5</accession>
<feature type="compositionally biased region" description="Polar residues" evidence="1">
    <location>
        <begin position="123"/>
        <end position="133"/>
    </location>
</feature>
<organism evidence="2">
    <name type="scientific">uncultured Caudovirales phage</name>
    <dbReference type="NCBI Taxonomy" id="2100421"/>
    <lineage>
        <taxon>Viruses</taxon>
        <taxon>Duplodnaviria</taxon>
        <taxon>Heunggongvirae</taxon>
        <taxon>Uroviricota</taxon>
        <taxon>Caudoviricetes</taxon>
        <taxon>Peduoviridae</taxon>
        <taxon>Maltschvirus</taxon>
        <taxon>Maltschvirus maltsch</taxon>
    </lineage>
</organism>
<sequence length="140" mass="15511">MRFREFFIEDNPGGASINNLIGALETVRDRYADTDEEPKIRLDSLIGMIKNLPGSEMFNVDSLMKAYDDPNNTSIKNLISRVRDDDSGNKMVYLKSEIGNIDDTMSIGDDGDDGTSAHDMGGSNPQDTVSSMSKRALNRR</sequence>
<protein>
    <submittedName>
        <fullName evidence="2">Uncharacterized protein</fullName>
    </submittedName>
</protein>
<name>A0A6J5T2K5_9CAUD</name>
<evidence type="ECO:0000313" key="2">
    <source>
        <dbReference type="EMBL" id="CAB4221456.1"/>
    </source>
</evidence>
<feature type="region of interest" description="Disordered" evidence="1">
    <location>
        <begin position="103"/>
        <end position="140"/>
    </location>
</feature>